<evidence type="ECO:0000256" key="2">
    <source>
        <dbReference type="ARBA" id="ARBA00023002"/>
    </source>
</evidence>
<accession>A0ABR8DDN8</accession>
<feature type="domain" description="Ketoreductase" evidence="4">
    <location>
        <begin position="7"/>
        <end position="190"/>
    </location>
</feature>
<evidence type="ECO:0000256" key="3">
    <source>
        <dbReference type="RuleBase" id="RU000363"/>
    </source>
</evidence>
<dbReference type="EMBL" id="JACJSG010000081">
    <property type="protein sequence ID" value="MBD2505350.1"/>
    <property type="molecule type" value="Genomic_DNA"/>
</dbReference>
<keyword evidence="6" id="KW-1185">Reference proteome</keyword>
<comment type="caution">
    <text evidence="5">The sequence shown here is derived from an EMBL/GenBank/DDBJ whole genome shotgun (WGS) entry which is preliminary data.</text>
</comment>
<dbReference type="InterPro" id="IPR036291">
    <property type="entry name" value="NAD(P)-bd_dom_sf"/>
</dbReference>
<evidence type="ECO:0000259" key="4">
    <source>
        <dbReference type="SMART" id="SM00822"/>
    </source>
</evidence>
<dbReference type="SUPFAM" id="SSF51735">
    <property type="entry name" value="NAD(P)-binding Rossmann-fold domains"/>
    <property type="match status" value="1"/>
</dbReference>
<name>A0ABR8DDN8_9NOST</name>
<organism evidence="5 6">
    <name type="scientific">Anabaena azotica FACHB-119</name>
    <dbReference type="NCBI Taxonomy" id="947527"/>
    <lineage>
        <taxon>Bacteria</taxon>
        <taxon>Bacillati</taxon>
        <taxon>Cyanobacteriota</taxon>
        <taxon>Cyanophyceae</taxon>
        <taxon>Nostocales</taxon>
        <taxon>Nostocaceae</taxon>
        <taxon>Anabaena</taxon>
        <taxon>Anabaena azotica</taxon>
    </lineage>
</organism>
<evidence type="ECO:0000313" key="5">
    <source>
        <dbReference type="EMBL" id="MBD2505350.1"/>
    </source>
</evidence>
<gene>
    <name evidence="5" type="ORF">H6G83_32935</name>
</gene>
<dbReference type="PRINTS" id="PR00080">
    <property type="entry name" value="SDRFAMILY"/>
</dbReference>
<keyword evidence="2" id="KW-0560">Oxidoreductase</keyword>
<proteinExistence type="inferred from homology"/>
<evidence type="ECO:0000313" key="6">
    <source>
        <dbReference type="Proteomes" id="UP000661112"/>
    </source>
</evidence>
<comment type="similarity">
    <text evidence="1 3">Belongs to the short-chain dehydrogenases/reductases (SDR) family.</text>
</comment>
<reference evidence="5 6" key="1">
    <citation type="journal article" date="2020" name="ISME J.">
        <title>Comparative genomics reveals insights into cyanobacterial evolution and habitat adaptation.</title>
        <authorList>
            <person name="Chen M.Y."/>
            <person name="Teng W.K."/>
            <person name="Zhao L."/>
            <person name="Hu C.X."/>
            <person name="Zhou Y.K."/>
            <person name="Han B.P."/>
            <person name="Song L.R."/>
            <person name="Shu W.S."/>
        </authorList>
    </citation>
    <scope>NUCLEOTIDE SEQUENCE [LARGE SCALE GENOMIC DNA]</scope>
    <source>
        <strain evidence="5 6">FACHB-119</strain>
    </source>
</reference>
<dbReference type="PANTHER" id="PTHR44196">
    <property type="entry name" value="DEHYDROGENASE/REDUCTASE SDR FAMILY MEMBER 7B"/>
    <property type="match status" value="1"/>
</dbReference>
<evidence type="ECO:0000256" key="1">
    <source>
        <dbReference type="ARBA" id="ARBA00006484"/>
    </source>
</evidence>
<dbReference type="SMART" id="SM00822">
    <property type="entry name" value="PKS_KR"/>
    <property type="match status" value="1"/>
</dbReference>
<dbReference type="PRINTS" id="PR00081">
    <property type="entry name" value="GDHRDH"/>
</dbReference>
<dbReference type="PANTHER" id="PTHR44196:SF1">
    <property type="entry name" value="DEHYDROGENASE_REDUCTASE SDR FAMILY MEMBER 7B"/>
    <property type="match status" value="1"/>
</dbReference>
<dbReference type="Gene3D" id="3.40.50.720">
    <property type="entry name" value="NAD(P)-binding Rossmann-like Domain"/>
    <property type="match status" value="1"/>
</dbReference>
<sequence>MTNLQKAVILITGASGGFGQELTRQLLEAGSRLILTDINEAVLRQRVAAIQNEVKTGEVLACLASDLADVQGCETLYHQVKALDIPIDILINNAGVGLFGRMDEIPRQRWEYLMQVNLMTPMRLSALFVPDMIEHQKGHIVNISSLAGWCAIAGMAHYSASKFGLRGFSEGLFNEVKDYNVKVTAVYPFFSRTPILQSERFGTLAKTYQGLPEHMITDPADVMRATIQGIVKNQLHVFPDPTANRLHLLQRYFPQLVYWINNRMGRSMKHG</sequence>
<dbReference type="InterPro" id="IPR057326">
    <property type="entry name" value="KR_dom"/>
</dbReference>
<dbReference type="Proteomes" id="UP000661112">
    <property type="component" value="Unassembled WGS sequence"/>
</dbReference>
<protein>
    <submittedName>
        <fullName evidence="5">SDR family NAD(P)-dependent oxidoreductase</fullName>
    </submittedName>
</protein>
<dbReference type="Pfam" id="PF00106">
    <property type="entry name" value="adh_short"/>
    <property type="match status" value="1"/>
</dbReference>
<dbReference type="RefSeq" id="WP_190480076.1">
    <property type="nucleotide sequence ID" value="NZ_JACJSG010000081.1"/>
</dbReference>
<dbReference type="InterPro" id="IPR002347">
    <property type="entry name" value="SDR_fam"/>
</dbReference>
<dbReference type="CDD" id="cd05233">
    <property type="entry name" value="SDR_c"/>
    <property type="match status" value="1"/>
</dbReference>